<feature type="compositionally biased region" description="Polar residues" evidence="2">
    <location>
        <begin position="80"/>
        <end position="89"/>
    </location>
</feature>
<name>A0A371CX14_9APHY</name>
<accession>A0A371CX14</accession>
<organism evidence="3 4">
    <name type="scientific">Lentinus brumalis</name>
    <dbReference type="NCBI Taxonomy" id="2498619"/>
    <lineage>
        <taxon>Eukaryota</taxon>
        <taxon>Fungi</taxon>
        <taxon>Dikarya</taxon>
        <taxon>Basidiomycota</taxon>
        <taxon>Agaricomycotina</taxon>
        <taxon>Agaricomycetes</taxon>
        <taxon>Polyporales</taxon>
        <taxon>Polyporaceae</taxon>
        <taxon>Lentinus</taxon>
    </lineage>
</organism>
<keyword evidence="4" id="KW-1185">Reference proteome</keyword>
<evidence type="ECO:0008006" key="5">
    <source>
        <dbReference type="Google" id="ProtNLM"/>
    </source>
</evidence>
<feature type="coiled-coil region" evidence="1">
    <location>
        <begin position="137"/>
        <end position="187"/>
    </location>
</feature>
<feature type="region of interest" description="Disordered" evidence="2">
    <location>
        <begin position="403"/>
        <end position="536"/>
    </location>
</feature>
<dbReference type="EMBL" id="KZ857444">
    <property type="protein sequence ID" value="RDX44834.1"/>
    <property type="molecule type" value="Genomic_DNA"/>
</dbReference>
<evidence type="ECO:0000256" key="1">
    <source>
        <dbReference type="SAM" id="Coils"/>
    </source>
</evidence>
<feature type="region of interest" description="Disordered" evidence="2">
    <location>
        <begin position="1"/>
        <end position="91"/>
    </location>
</feature>
<feature type="compositionally biased region" description="Polar residues" evidence="2">
    <location>
        <begin position="418"/>
        <end position="427"/>
    </location>
</feature>
<feature type="compositionally biased region" description="Basic and acidic residues" evidence="2">
    <location>
        <begin position="58"/>
        <end position="67"/>
    </location>
</feature>
<dbReference type="OrthoDB" id="2409325at2759"/>
<feature type="compositionally biased region" description="Basic and acidic residues" evidence="2">
    <location>
        <begin position="452"/>
        <end position="486"/>
    </location>
</feature>
<sequence>MPDTPAPLTPRIVPGAPPPAPVTKSQKKKRKGPKTKEGSDAGSHVVVPDTTSAALIEKAPEEAEIKEGVVAPQLVAQPSEDAQTPTTDVKPSPVVEMLNKRLRTNGKKISRIQVYQNEPPEKLNEDQKRLLKTLPVLEAVSRELEEVKKAIEVHESEIAQEIAFLKAEAARAEAERIREAVAAKEEEYLTKTAELVTFLRLHPMLTNRHPEALALNLNEQERIAIYSITETLLHHIVHNKGDMIRSIFTGEGEHHGVPYSRVREIQQQFLHPSTVVAAEAPAQAPAAEDTLPSVIGLPPTVGTSGGIHFIMTDELAEEEAELETEAQADSGDWVAVEAAVEAEPPAQVEISETVVEAEINGQTVIEESIIMTTTTEVAASQLNWADEDHGELPSLANLQAHYGTSAEGSPAPELESSLPETPSTPQLNGPGRFVDEEGFVQQRGRGRGRGGRGGERGGYRGGFRGDHDGERGGFRGGFRGDHEGGRGGRGGRGGFRGGDRGGFRGRADGEWRGGRGGRGRGRGFHDGRGAAPAAAA</sequence>
<keyword evidence="1" id="KW-0175">Coiled coil</keyword>
<protein>
    <recommendedName>
        <fullName evidence="5">Caprin-1 dimerization domain-containing protein</fullName>
    </recommendedName>
</protein>
<evidence type="ECO:0000313" key="4">
    <source>
        <dbReference type="Proteomes" id="UP000256964"/>
    </source>
</evidence>
<feature type="compositionally biased region" description="Gly residues" evidence="2">
    <location>
        <begin position="487"/>
        <end position="496"/>
    </location>
</feature>
<reference evidence="3 4" key="1">
    <citation type="journal article" date="2018" name="Biotechnol. Biofuels">
        <title>Integrative visual omics of the white-rot fungus Polyporus brumalis exposes the biotechnological potential of its oxidative enzymes for delignifying raw plant biomass.</title>
        <authorList>
            <person name="Miyauchi S."/>
            <person name="Rancon A."/>
            <person name="Drula E."/>
            <person name="Hage H."/>
            <person name="Chaduli D."/>
            <person name="Favel A."/>
            <person name="Grisel S."/>
            <person name="Henrissat B."/>
            <person name="Herpoel-Gimbert I."/>
            <person name="Ruiz-Duenas F.J."/>
            <person name="Chevret D."/>
            <person name="Hainaut M."/>
            <person name="Lin J."/>
            <person name="Wang M."/>
            <person name="Pangilinan J."/>
            <person name="Lipzen A."/>
            <person name="Lesage-Meessen L."/>
            <person name="Navarro D."/>
            <person name="Riley R."/>
            <person name="Grigoriev I.V."/>
            <person name="Zhou S."/>
            <person name="Raouche S."/>
            <person name="Rosso M.N."/>
        </authorList>
    </citation>
    <scope>NUCLEOTIDE SEQUENCE [LARGE SCALE GENOMIC DNA]</scope>
    <source>
        <strain evidence="3 4">BRFM 1820</strain>
    </source>
</reference>
<proteinExistence type="predicted"/>
<evidence type="ECO:0000256" key="2">
    <source>
        <dbReference type="SAM" id="MobiDB-lite"/>
    </source>
</evidence>
<feature type="compositionally biased region" description="Basic and acidic residues" evidence="2">
    <location>
        <begin position="497"/>
        <end position="513"/>
    </location>
</feature>
<dbReference type="AlphaFoldDB" id="A0A371CX14"/>
<dbReference type="STRING" id="139420.A0A371CX14"/>
<dbReference type="Proteomes" id="UP000256964">
    <property type="component" value="Unassembled WGS sequence"/>
</dbReference>
<gene>
    <name evidence="3" type="ORF">OH76DRAFT_1408625</name>
</gene>
<evidence type="ECO:0000313" key="3">
    <source>
        <dbReference type="EMBL" id="RDX44834.1"/>
    </source>
</evidence>